<dbReference type="AlphaFoldDB" id="A0A415DV43"/>
<dbReference type="Gene3D" id="1.20.1740.10">
    <property type="entry name" value="Amino acid/polyamine transporter I"/>
    <property type="match status" value="1"/>
</dbReference>
<dbReference type="GO" id="GO:0016020">
    <property type="term" value="C:membrane"/>
    <property type="evidence" value="ECO:0007669"/>
    <property type="project" value="UniProtKB-SubCell"/>
</dbReference>
<dbReference type="STRING" id="1776384.GCA_900086585_00402"/>
<feature type="transmembrane region" description="Helical" evidence="5">
    <location>
        <begin position="298"/>
        <end position="322"/>
    </location>
</feature>
<feature type="transmembrane region" description="Helical" evidence="5">
    <location>
        <begin position="406"/>
        <end position="429"/>
    </location>
</feature>
<dbReference type="Pfam" id="PF13520">
    <property type="entry name" value="AA_permease_2"/>
    <property type="match status" value="1"/>
</dbReference>
<organism evidence="6 7">
    <name type="scientific">Emergencia timonensis</name>
    <dbReference type="NCBI Taxonomy" id="1776384"/>
    <lineage>
        <taxon>Bacteria</taxon>
        <taxon>Bacillati</taxon>
        <taxon>Bacillota</taxon>
        <taxon>Clostridia</taxon>
        <taxon>Peptostreptococcales</taxon>
        <taxon>Anaerovoracaceae</taxon>
        <taxon>Emergencia</taxon>
    </lineage>
</organism>
<protein>
    <submittedName>
        <fullName evidence="6">Amino acid permease</fullName>
    </submittedName>
</protein>
<evidence type="ECO:0000256" key="5">
    <source>
        <dbReference type="SAM" id="Phobius"/>
    </source>
</evidence>
<reference evidence="6 7" key="1">
    <citation type="submission" date="2018-08" db="EMBL/GenBank/DDBJ databases">
        <title>A genome reference for cultivated species of the human gut microbiota.</title>
        <authorList>
            <person name="Zou Y."/>
            <person name="Xue W."/>
            <person name="Luo G."/>
        </authorList>
    </citation>
    <scope>NUCLEOTIDE SEQUENCE [LARGE SCALE GENOMIC DNA]</scope>
    <source>
        <strain evidence="6 7">AM07-24</strain>
    </source>
</reference>
<feature type="transmembrane region" description="Helical" evidence="5">
    <location>
        <begin position="170"/>
        <end position="186"/>
    </location>
</feature>
<comment type="subcellular location">
    <subcellularLocation>
        <location evidence="1">Membrane</location>
        <topology evidence="1">Multi-pass membrane protein</topology>
    </subcellularLocation>
</comment>
<feature type="transmembrane region" description="Helical" evidence="5">
    <location>
        <begin position="100"/>
        <end position="129"/>
    </location>
</feature>
<dbReference type="InterPro" id="IPR002293">
    <property type="entry name" value="AA/rel_permease1"/>
</dbReference>
<feature type="transmembrane region" description="Helical" evidence="5">
    <location>
        <begin position="435"/>
        <end position="452"/>
    </location>
</feature>
<keyword evidence="2 5" id="KW-0812">Transmembrane</keyword>
<dbReference type="Proteomes" id="UP000284841">
    <property type="component" value="Unassembled WGS sequence"/>
</dbReference>
<keyword evidence="4 5" id="KW-0472">Membrane</keyword>
<dbReference type="InterPro" id="IPR050598">
    <property type="entry name" value="AminoAcid_Transporter"/>
</dbReference>
<feature type="transmembrane region" description="Helical" evidence="5">
    <location>
        <begin position="21"/>
        <end position="43"/>
    </location>
</feature>
<dbReference type="EMBL" id="QRMS01000007">
    <property type="protein sequence ID" value="RHJ84035.1"/>
    <property type="molecule type" value="Genomic_DNA"/>
</dbReference>
<dbReference type="PANTHER" id="PTHR11785">
    <property type="entry name" value="AMINO ACID TRANSPORTER"/>
    <property type="match status" value="1"/>
</dbReference>
<dbReference type="PIRSF" id="PIRSF006060">
    <property type="entry name" value="AA_transporter"/>
    <property type="match status" value="1"/>
</dbReference>
<evidence type="ECO:0000256" key="1">
    <source>
        <dbReference type="ARBA" id="ARBA00004141"/>
    </source>
</evidence>
<evidence type="ECO:0000313" key="6">
    <source>
        <dbReference type="EMBL" id="RHJ84035.1"/>
    </source>
</evidence>
<gene>
    <name evidence="6" type="ORF">DW099_17700</name>
</gene>
<sequence>MEVSMKNEKNTNNSTAHFRKDIGLFGGISLVAGMVIGSGIYYLGTTVLERSGMSMGLALLCWIVGGIVSILGGLCFAELGASMPVAGGQTVYLSRAYHPLLGFINGFNLFCINGSGSTAALAIASVAFLDGVMHLSSLTSKLLAILLIAAFTLINLVGVKKASYLQNFTMVFRLLPIVLIIVFGFAMGDVTPDLSLRHAFDDHSGITGAISLVAFATFASLWAFEGWTNMNSVAEELRNPKKNLPLSIIISLGTITIIYTIFNLAIYKVLPMDTISAMMAKGDLYLGSEVAVRLMGNVGYSLVLAGMIVGVLGTLNGGILVFPRTYYAMAKDGYFPKSFAKLNSKGVPANAIIASSVVACILVCLRDLDALVNLVIFFQAALNMLTVIGVLICRKKYPDIERPYKVLGGIPIIMITAALFAILLINQLITDPLNSLIGLVIPVIAVPVYFFFKKRNGGQDYSADNLE</sequence>
<feature type="transmembrane region" description="Helical" evidence="5">
    <location>
        <begin position="206"/>
        <end position="224"/>
    </location>
</feature>
<dbReference type="PANTHER" id="PTHR11785:SF512">
    <property type="entry name" value="SOBREMESA, ISOFORM B"/>
    <property type="match status" value="1"/>
</dbReference>
<dbReference type="OrthoDB" id="9762947at2"/>
<feature type="transmembrane region" description="Helical" evidence="5">
    <location>
        <begin position="141"/>
        <end position="158"/>
    </location>
</feature>
<proteinExistence type="predicted"/>
<evidence type="ECO:0000313" key="7">
    <source>
        <dbReference type="Proteomes" id="UP000284841"/>
    </source>
</evidence>
<comment type="caution">
    <text evidence="6">The sequence shown here is derived from an EMBL/GenBank/DDBJ whole genome shotgun (WGS) entry which is preliminary data.</text>
</comment>
<feature type="transmembrane region" description="Helical" evidence="5">
    <location>
        <begin position="55"/>
        <end position="79"/>
    </location>
</feature>
<feature type="transmembrane region" description="Helical" evidence="5">
    <location>
        <begin position="374"/>
        <end position="394"/>
    </location>
</feature>
<dbReference type="GO" id="GO:0015179">
    <property type="term" value="F:L-amino acid transmembrane transporter activity"/>
    <property type="evidence" value="ECO:0007669"/>
    <property type="project" value="TreeGrafter"/>
</dbReference>
<keyword evidence="7" id="KW-1185">Reference proteome</keyword>
<name>A0A415DV43_9FIRM</name>
<accession>A0A415DV43</accession>
<feature type="transmembrane region" description="Helical" evidence="5">
    <location>
        <begin position="347"/>
        <end position="368"/>
    </location>
</feature>
<keyword evidence="3 5" id="KW-1133">Transmembrane helix</keyword>
<feature type="transmembrane region" description="Helical" evidence="5">
    <location>
        <begin position="244"/>
        <end position="266"/>
    </location>
</feature>
<evidence type="ECO:0000256" key="4">
    <source>
        <dbReference type="ARBA" id="ARBA00023136"/>
    </source>
</evidence>
<evidence type="ECO:0000256" key="2">
    <source>
        <dbReference type="ARBA" id="ARBA00022692"/>
    </source>
</evidence>
<evidence type="ECO:0000256" key="3">
    <source>
        <dbReference type="ARBA" id="ARBA00022989"/>
    </source>
</evidence>